<proteinExistence type="predicted"/>
<keyword evidence="2" id="KW-1185">Reference proteome</keyword>
<organism evidence="1 2">
    <name type="scientific">Cichorium intybus</name>
    <name type="common">Chicory</name>
    <dbReference type="NCBI Taxonomy" id="13427"/>
    <lineage>
        <taxon>Eukaryota</taxon>
        <taxon>Viridiplantae</taxon>
        <taxon>Streptophyta</taxon>
        <taxon>Embryophyta</taxon>
        <taxon>Tracheophyta</taxon>
        <taxon>Spermatophyta</taxon>
        <taxon>Magnoliopsida</taxon>
        <taxon>eudicotyledons</taxon>
        <taxon>Gunneridae</taxon>
        <taxon>Pentapetalae</taxon>
        <taxon>asterids</taxon>
        <taxon>campanulids</taxon>
        <taxon>Asterales</taxon>
        <taxon>Asteraceae</taxon>
        <taxon>Cichorioideae</taxon>
        <taxon>Cichorieae</taxon>
        <taxon>Cichoriinae</taxon>
        <taxon>Cichorium</taxon>
    </lineage>
</organism>
<sequence>MPPKSKSKRQKPKQQLQAKQQKPNWLDLPYDVTANILYRVGVFDIIENVQKVCTTWHKICKDPAMWRVIKLDIFSDYMGCYEIQRLSKIYKNAVDRSQGQLVDITIVDNQHSYDCLLEYVADRSSQLRRLEIRRGFSDTYRSWTEVLKKFPLLEELSLYKTEFSKEGIETAGRCCPLLTTLKLNIESCEYWGGHHDEWPCGRDSEWEYIDIDKEIAVAIGENLPGLRHLELIGNVNMSNNELRVILDGCRHLESIDLRLCSGVDLSGDFGEECLEKIKCLKLPTCPCSFDVRW</sequence>
<reference evidence="1 2" key="2">
    <citation type="journal article" date="2022" name="Mol. Ecol. Resour.">
        <title>The genomes of chicory, endive, great burdock and yacon provide insights into Asteraceae paleo-polyploidization history and plant inulin production.</title>
        <authorList>
            <person name="Fan W."/>
            <person name="Wang S."/>
            <person name="Wang H."/>
            <person name="Wang A."/>
            <person name="Jiang F."/>
            <person name="Liu H."/>
            <person name="Zhao H."/>
            <person name="Xu D."/>
            <person name="Zhang Y."/>
        </authorList>
    </citation>
    <scope>NUCLEOTIDE SEQUENCE [LARGE SCALE GENOMIC DNA]</scope>
    <source>
        <strain evidence="2">cv. Punajuju</strain>
        <tissue evidence="1">Leaves</tissue>
    </source>
</reference>
<name>A0ACB9GCD8_CICIN</name>
<evidence type="ECO:0000313" key="1">
    <source>
        <dbReference type="EMBL" id="KAI3780387.1"/>
    </source>
</evidence>
<dbReference type="EMBL" id="CM042010">
    <property type="protein sequence ID" value="KAI3780387.1"/>
    <property type="molecule type" value="Genomic_DNA"/>
</dbReference>
<accession>A0ACB9GCD8</accession>
<reference evidence="2" key="1">
    <citation type="journal article" date="2022" name="Mol. Ecol. Resour.">
        <title>The genomes of chicory, endive, great burdock and yacon provide insights into Asteraceae palaeo-polyploidization history and plant inulin production.</title>
        <authorList>
            <person name="Fan W."/>
            <person name="Wang S."/>
            <person name="Wang H."/>
            <person name="Wang A."/>
            <person name="Jiang F."/>
            <person name="Liu H."/>
            <person name="Zhao H."/>
            <person name="Xu D."/>
            <person name="Zhang Y."/>
        </authorList>
    </citation>
    <scope>NUCLEOTIDE SEQUENCE [LARGE SCALE GENOMIC DNA]</scope>
    <source>
        <strain evidence="2">cv. Punajuju</strain>
    </source>
</reference>
<comment type="caution">
    <text evidence="1">The sequence shown here is derived from an EMBL/GenBank/DDBJ whole genome shotgun (WGS) entry which is preliminary data.</text>
</comment>
<protein>
    <submittedName>
        <fullName evidence="1">Uncharacterized protein</fullName>
    </submittedName>
</protein>
<evidence type="ECO:0000313" key="2">
    <source>
        <dbReference type="Proteomes" id="UP001055811"/>
    </source>
</evidence>
<gene>
    <name evidence="1" type="ORF">L2E82_10368</name>
</gene>
<dbReference type="Proteomes" id="UP001055811">
    <property type="component" value="Linkage Group LG02"/>
</dbReference>